<dbReference type="RefSeq" id="WP_379488212.1">
    <property type="nucleotide sequence ID" value="NZ_JBHLWK010000017.1"/>
</dbReference>
<reference evidence="3 4" key="1">
    <citation type="submission" date="2024-09" db="EMBL/GenBank/DDBJ databases">
        <authorList>
            <person name="Sun Q."/>
            <person name="Mori K."/>
        </authorList>
    </citation>
    <scope>NUCLEOTIDE SEQUENCE [LARGE SCALE GENOMIC DNA]</scope>
    <source>
        <strain evidence="3 4">CCM 7706</strain>
    </source>
</reference>
<dbReference type="NCBIfam" id="NF033105">
    <property type="entry name" value="bla_subclass_B3"/>
    <property type="match status" value="1"/>
</dbReference>
<dbReference type="Proteomes" id="UP001589798">
    <property type="component" value="Unassembled WGS sequence"/>
</dbReference>
<dbReference type="PANTHER" id="PTHR42951:SF17">
    <property type="entry name" value="METALLO-BETA-LACTAMASE DOMAIN-CONTAINING PROTEIN"/>
    <property type="match status" value="1"/>
</dbReference>
<proteinExistence type="predicted"/>
<evidence type="ECO:0000256" key="1">
    <source>
        <dbReference type="SAM" id="SignalP"/>
    </source>
</evidence>
<dbReference type="Pfam" id="PF00753">
    <property type="entry name" value="Lactamase_B"/>
    <property type="match status" value="1"/>
</dbReference>
<dbReference type="InterPro" id="IPR001279">
    <property type="entry name" value="Metallo-B-lactamas"/>
</dbReference>
<dbReference type="GO" id="GO:0008800">
    <property type="term" value="F:beta-lactamase activity"/>
    <property type="evidence" value="ECO:0007669"/>
    <property type="project" value="UniProtKB-EC"/>
</dbReference>
<comment type="caution">
    <text evidence="3">The sequence shown here is derived from an EMBL/GenBank/DDBJ whole genome shotgun (WGS) entry which is preliminary data.</text>
</comment>
<feature type="chain" id="PRO_5045219160" evidence="1">
    <location>
        <begin position="32"/>
        <end position="316"/>
    </location>
</feature>
<name>A0ABV6CYL7_9SPHN</name>
<evidence type="ECO:0000259" key="2">
    <source>
        <dbReference type="SMART" id="SM00849"/>
    </source>
</evidence>
<dbReference type="SMART" id="SM00849">
    <property type="entry name" value="Lactamase_B"/>
    <property type="match status" value="1"/>
</dbReference>
<accession>A0ABV6CYL7</accession>
<dbReference type="Gene3D" id="3.60.15.10">
    <property type="entry name" value="Ribonuclease Z/Hydroxyacylglutathione hydrolase-like"/>
    <property type="match status" value="1"/>
</dbReference>
<sequence>MSRSLPPRLRAPLLARLLAPLFVAAVIPATAAAQEAGAAVPDAGTAPAWPVACAGKDGWADPGPPARIFANTWYVGTCGISAILITGEEGHVLIDGGVARAAPLVLANIRSAGFDPQDVRWILASHEHLDHVGALAALKQATGAKVAALPVQKAVLETGRTPPQDPQAARIAPFDPVSVDRTLADGESLVVGRIVVTAHATPVHAPGSTSWTWQACSEDLVCRMVAYADSASTISSDGYRFTDHPERIAAVRQGLPVMAALPCDILLTPHSSASAMMERFAGRQPLVDAKACGAYAEAAQERFAARLAQEAAEAGQ</sequence>
<evidence type="ECO:0000313" key="3">
    <source>
        <dbReference type="EMBL" id="MFC0205482.1"/>
    </source>
</evidence>
<dbReference type="EMBL" id="JBHLWK010000017">
    <property type="protein sequence ID" value="MFC0205482.1"/>
    <property type="molecule type" value="Genomic_DNA"/>
</dbReference>
<dbReference type="InterPro" id="IPR036866">
    <property type="entry name" value="RibonucZ/Hydroxyglut_hydro"/>
</dbReference>
<dbReference type="PANTHER" id="PTHR42951">
    <property type="entry name" value="METALLO-BETA-LACTAMASE DOMAIN-CONTAINING"/>
    <property type="match status" value="1"/>
</dbReference>
<keyword evidence="1" id="KW-0732">Signal</keyword>
<dbReference type="EC" id="3.5.2.6" evidence="3"/>
<protein>
    <submittedName>
        <fullName evidence="3">Subclass B3 metallo-beta-lactamase</fullName>
        <ecNumber evidence="3">3.5.2.6</ecNumber>
    </submittedName>
</protein>
<dbReference type="SUPFAM" id="SSF56281">
    <property type="entry name" value="Metallo-hydrolase/oxidoreductase"/>
    <property type="match status" value="1"/>
</dbReference>
<gene>
    <name evidence="3" type="primary">bla</name>
    <name evidence="3" type="ORF">ACFFJC_14550</name>
</gene>
<feature type="signal peptide" evidence="1">
    <location>
        <begin position="1"/>
        <end position="31"/>
    </location>
</feature>
<dbReference type="InterPro" id="IPR050855">
    <property type="entry name" value="NDM-1-like"/>
</dbReference>
<keyword evidence="4" id="KW-1185">Reference proteome</keyword>
<dbReference type="CDD" id="cd16315">
    <property type="entry name" value="EVM-1-like_MBL-B3"/>
    <property type="match status" value="1"/>
</dbReference>
<organism evidence="3 4">
    <name type="scientific">Novosphingobium soli</name>
    <dbReference type="NCBI Taxonomy" id="574956"/>
    <lineage>
        <taxon>Bacteria</taxon>
        <taxon>Pseudomonadati</taxon>
        <taxon>Pseudomonadota</taxon>
        <taxon>Alphaproteobacteria</taxon>
        <taxon>Sphingomonadales</taxon>
        <taxon>Sphingomonadaceae</taxon>
        <taxon>Novosphingobium</taxon>
    </lineage>
</organism>
<evidence type="ECO:0000313" key="4">
    <source>
        <dbReference type="Proteomes" id="UP001589798"/>
    </source>
</evidence>
<dbReference type="NCBIfam" id="NF012229">
    <property type="entry name" value="bla_class_B_core"/>
    <property type="match status" value="1"/>
</dbReference>
<keyword evidence="3" id="KW-0378">Hydrolase</keyword>
<feature type="domain" description="Metallo-beta-lactamase" evidence="2">
    <location>
        <begin position="79"/>
        <end position="270"/>
    </location>
</feature>